<dbReference type="VEuPathDB" id="FungiDB:ZTRI_20.31"/>
<dbReference type="KEGG" id="ztr:MYCGRDRAFT_98020"/>
<dbReference type="RefSeq" id="XP_003846922.1">
    <property type="nucleotide sequence ID" value="XM_003846874.1"/>
</dbReference>
<dbReference type="AlphaFoldDB" id="F9XS31"/>
<feature type="region of interest" description="Disordered" evidence="1">
    <location>
        <begin position="1"/>
        <end position="26"/>
    </location>
</feature>
<dbReference type="EMBL" id="CM001215">
    <property type="protein sequence ID" value="EGP81898.1"/>
    <property type="molecule type" value="Genomic_DNA"/>
</dbReference>
<sequence length="149" mass="15855">MNGYTTGQGRRIHNSRGKRLPDANAGADNFPAGAYIVYKSAILPIRPKSIGADPSPAYDNSSDSVDPIIEEQTGPELVSRLRTAELFEGGGGGGGEDRRLGDSVEVPPEHCGLGRRSWTHLHQASKEESGKGRESRSSACAKGTLPRKV</sequence>
<proteinExistence type="predicted"/>
<evidence type="ECO:0000256" key="1">
    <source>
        <dbReference type="SAM" id="MobiDB-lite"/>
    </source>
</evidence>
<name>F9XS31_ZYMTI</name>
<dbReference type="HOGENOM" id="CLU_1751141_0_0_1"/>
<dbReference type="Proteomes" id="UP000008062">
    <property type="component" value="Chromosome 20"/>
</dbReference>
<accession>F9XS31</accession>
<evidence type="ECO:0000313" key="2">
    <source>
        <dbReference type="EMBL" id="EGP81898.1"/>
    </source>
</evidence>
<keyword evidence="3" id="KW-1185">Reference proteome</keyword>
<evidence type="ECO:0000313" key="3">
    <source>
        <dbReference type="Proteomes" id="UP000008062"/>
    </source>
</evidence>
<gene>
    <name evidence="2" type="ORF">MYCGRDRAFT_98020</name>
</gene>
<dbReference type="GeneID" id="13396762"/>
<protein>
    <submittedName>
        <fullName evidence="2">Uncharacterized protein</fullName>
    </submittedName>
</protein>
<reference evidence="2 3" key="1">
    <citation type="journal article" date="2011" name="PLoS Genet.">
        <title>Finished genome of the fungal wheat pathogen Mycosphaerella graminicola reveals dispensome structure, chromosome plasticity, and stealth pathogenesis.</title>
        <authorList>
            <person name="Goodwin S.B."/>
            <person name="Ben M'barek S."/>
            <person name="Dhillon B."/>
            <person name="Wittenberg A.H.J."/>
            <person name="Crane C.F."/>
            <person name="Hane J.K."/>
            <person name="Foster A.J."/>
            <person name="Van der Lee T.A.J."/>
            <person name="Grimwood J."/>
            <person name="Aerts A."/>
            <person name="Antoniw J."/>
            <person name="Bailey A."/>
            <person name="Bluhm B."/>
            <person name="Bowler J."/>
            <person name="Bristow J."/>
            <person name="van der Burgt A."/>
            <person name="Canto-Canche B."/>
            <person name="Churchill A.C.L."/>
            <person name="Conde-Ferraez L."/>
            <person name="Cools H.J."/>
            <person name="Coutinho P.M."/>
            <person name="Csukai M."/>
            <person name="Dehal P."/>
            <person name="De Wit P."/>
            <person name="Donzelli B."/>
            <person name="van de Geest H.C."/>
            <person name="van Ham R.C.H.J."/>
            <person name="Hammond-Kosack K.E."/>
            <person name="Henrissat B."/>
            <person name="Kilian A."/>
            <person name="Kobayashi A.K."/>
            <person name="Koopmann E."/>
            <person name="Kourmpetis Y."/>
            <person name="Kuzniar A."/>
            <person name="Lindquist E."/>
            <person name="Lombard V."/>
            <person name="Maliepaard C."/>
            <person name="Martins N."/>
            <person name="Mehrabi R."/>
            <person name="Nap J.P.H."/>
            <person name="Ponomarenko A."/>
            <person name="Rudd J.J."/>
            <person name="Salamov A."/>
            <person name="Schmutz J."/>
            <person name="Schouten H.J."/>
            <person name="Shapiro H."/>
            <person name="Stergiopoulos I."/>
            <person name="Torriani S.F.F."/>
            <person name="Tu H."/>
            <person name="de Vries R.P."/>
            <person name="Waalwijk C."/>
            <person name="Ware S.B."/>
            <person name="Wiebenga A."/>
            <person name="Zwiers L.-H."/>
            <person name="Oliver R.P."/>
            <person name="Grigoriev I.V."/>
            <person name="Kema G.H.J."/>
        </authorList>
    </citation>
    <scope>NUCLEOTIDE SEQUENCE [LARGE SCALE GENOMIC DNA]</scope>
    <source>
        <strain evidence="3">CBS 115943 / IPO323</strain>
    </source>
</reference>
<feature type="region of interest" description="Disordered" evidence="1">
    <location>
        <begin position="86"/>
        <end position="149"/>
    </location>
</feature>
<feature type="compositionally biased region" description="Basic and acidic residues" evidence="1">
    <location>
        <begin position="124"/>
        <end position="136"/>
    </location>
</feature>
<organism evidence="2 3">
    <name type="scientific">Zymoseptoria tritici (strain CBS 115943 / IPO323)</name>
    <name type="common">Speckled leaf blotch fungus</name>
    <name type="synonym">Septoria tritici</name>
    <dbReference type="NCBI Taxonomy" id="336722"/>
    <lineage>
        <taxon>Eukaryota</taxon>
        <taxon>Fungi</taxon>
        <taxon>Dikarya</taxon>
        <taxon>Ascomycota</taxon>
        <taxon>Pezizomycotina</taxon>
        <taxon>Dothideomycetes</taxon>
        <taxon>Dothideomycetidae</taxon>
        <taxon>Mycosphaerellales</taxon>
        <taxon>Mycosphaerellaceae</taxon>
        <taxon>Zymoseptoria</taxon>
    </lineage>
</organism>
<dbReference type="InParanoid" id="F9XS31"/>